<dbReference type="InterPro" id="IPR025836">
    <property type="entry name" value="Zn_knuckle_CX2CX4HX4C"/>
</dbReference>
<dbReference type="Gene3D" id="1.10.10.60">
    <property type="entry name" value="Homeodomain-like"/>
    <property type="match status" value="1"/>
</dbReference>
<sequence length="457" mass="50801">MTEDMASFIGNSLGQFRSVDLARNGVSGGSTLRIRVGLDVSKPLRRVSFFRAGSNNFNISYTYERLPNFCYICGIMGHIFQFCEAPNKDVFKKSDKEFPFSPSLRAPSRMSYHYRSMRRGSDAFSPHNENPSRSSLATTWRKDSRPHDHQLPVRAQVQKSEGTETHNASHKQPISDCEMEGTSGASPPTYLNSLTVGSLVPMITSPVKIVSPGDSNQRPISPSHELDHTIDALRVHPVIAMSVQSPTGETQAIQVISDRKDTIEAWIRSCHGKLDADQFGLFLTEQVRLLEACFDAGKKLEPEQKFQLARELGVPPRQIAIWYQNKRARWKNQSLEVDHGALQVRLEAALVEKKQLEKEVDNLRGELKRAQNMLFGFRQAQAQAVQACGAPPVSSLSSCCDEGGASSSLNDDVGCSGNWTTNDDVLQFEELYACMMLGANKGSNCGPIPDNERDFWV</sequence>
<dbReference type="PANTHER" id="PTHR24326:SF522">
    <property type="entry name" value="HOMEOBOX-LEUCINE ZIPPER PROTEIN ATHB-52"/>
    <property type="match status" value="1"/>
</dbReference>
<evidence type="ECO:0000256" key="5">
    <source>
        <dbReference type="ARBA" id="ARBA00023163"/>
    </source>
</evidence>
<dbReference type="GO" id="GO:0043565">
    <property type="term" value="F:sequence-specific DNA binding"/>
    <property type="evidence" value="ECO:0007669"/>
    <property type="project" value="TreeGrafter"/>
</dbReference>
<evidence type="ECO:0000256" key="2">
    <source>
        <dbReference type="ARBA" id="ARBA00023015"/>
    </source>
</evidence>
<protein>
    <recommendedName>
        <fullName evidence="10">Homeobox-leucine zipper protein</fullName>
    </recommendedName>
    <alternativeName>
        <fullName evidence="10">HD-ZIP protein</fullName>
    </alternativeName>
    <alternativeName>
        <fullName evidence="10">Homeodomain transcription factor</fullName>
    </alternativeName>
</protein>
<dbReference type="Proteomes" id="UP000826271">
    <property type="component" value="Unassembled WGS sequence"/>
</dbReference>
<keyword evidence="11" id="KW-0175">Coiled coil</keyword>
<dbReference type="Pfam" id="PF14392">
    <property type="entry name" value="zf-CCHC_4"/>
    <property type="match status" value="1"/>
</dbReference>
<comment type="function">
    <text evidence="10">Transcription factor.</text>
</comment>
<name>A0AAV6XV91_9LAMI</name>
<dbReference type="AlphaFoldDB" id="A0AAV6XV91"/>
<dbReference type="GO" id="GO:0005634">
    <property type="term" value="C:nucleus"/>
    <property type="evidence" value="ECO:0007669"/>
    <property type="project" value="UniProtKB-SubCell"/>
</dbReference>
<organism evidence="14 15">
    <name type="scientific">Buddleja alternifolia</name>
    <dbReference type="NCBI Taxonomy" id="168488"/>
    <lineage>
        <taxon>Eukaryota</taxon>
        <taxon>Viridiplantae</taxon>
        <taxon>Streptophyta</taxon>
        <taxon>Embryophyta</taxon>
        <taxon>Tracheophyta</taxon>
        <taxon>Spermatophyta</taxon>
        <taxon>Magnoliopsida</taxon>
        <taxon>eudicotyledons</taxon>
        <taxon>Gunneridae</taxon>
        <taxon>Pentapetalae</taxon>
        <taxon>asterids</taxon>
        <taxon>lamiids</taxon>
        <taxon>Lamiales</taxon>
        <taxon>Scrophulariaceae</taxon>
        <taxon>Buddlejeae</taxon>
        <taxon>Buddleja</taxon>
    </lineage>
</organism>
<keyword evidence="5 10" id="KW-0804">Transcription</keyword>
<proteinExistence type="inferred from homology"/>
<feature type="compositionally biased region" description="Polar residues" evidence="12">
    <location>
        <begin position="127"/>
        <end position="138"/>
    </location>
</feature>
<evidence type="ECO:0000256" key="3">
    <source>
        <dbReference type="ARBA" id="ARBA00023125"/>
    </source>
</evidence>
<feature type="compositionally biased region" description="Basic and acidic residues" evidence="12">
    <location>
        <begin position="140"/>
        <end position="151"/>
    </location>
</feature>
<dbReference type="GO" id="GO:0045893">
    <property type="term" value="P:positive regulation of DNA-templated transcription"/>
    <property type="evidence" value="ECO:0007669"/>
    <property type="project" value="TreeGrafter"/>
</dbReference>
<keyword evidence="15" id="KW-1185">Reference proteome</keyword>
<evidence type="ECO:0000256" key="6">
    <source>
        <dbReference type="ARBA" id="ARBA00023242"/>
    </source>
</evidence>
<accession>A0AAV6XV91</accession>
<feature type="domain" description="Homeobox" evidence="13">
    <location>
        <begin position="282"/>
        <end position="333"/>
    </location>
</feature>
<dbReference type="Pfam" id="PF00046">
    <property type="entry name" value="Homeodomain"/>
    <property type="match status" value="1"/>
</dbReference>
<evidence type="ECO:0000256" key="10">
    <source>
        <dbReference type="RuleBase" id="RU369038"/>
    </source>
</evidence>
<dbReference type="SUPFAM" id="SSF46689">
    <property type="entry name" value="Homeodomain-like"/>
    <property type="match status" value="1"/>
</dbReference>
<evidence type="ECO:0000313" key="14">
    <source>
        <dbReference type="EMBL" id="KAG8386358.1"/>
    </source>
</evidence>
<gene>
    <name evidence="14" type="ORF">BUALT_Bualt03G0140500</name>
</gene>
<dbReference type="PROSITE" id="PS00027">
    <property type="entry name" value="HOMEOBOX_1"/>
    <property type="match status" value="1"/>
</dbReference>
<keyword evidence="3 8" id="KW-0238">DNA-binding</keyword>
<keyword evidence="2 10" id="KW-0805">Transcription regulation</keyword>
<evidence type="ECO:0000256" key="7">
    <source>
        <dbReference type="ARBA" id="ARBA00025748"/>
    </source>
</evidence>
<dbReference type="SMART" id="SM00389">
    <property type="entry name" value="HOX"/>
    <property type="match status" value="1"/>
</dbReference>
<comment type="caution">
    <text evidence="14">The sequence shown here is derived from an EMBL/GenBank/DDBJ whole genome shotgun (WGS) entry which is preliminary data.</text>
</comment>
<dbReference type="PROSITE" id="PS50071">
    <property type="entry name" value="HOMEOBOX_2"/>
    <property type="match status" value="1"/>
</dbReference>
<evidence type="ECO:0000256" key="1">
    <source>
        <dbReference type="ARBA" id="ARBA00004123"/>
    </source>
</evidence>
<keyword evidence="4 8" id="KW-0371">Homeobox</keyword>
<dbReference type="InterPro" id="IPR009057">
    <property type="entry name" value="Homeodomain-like_sf"/>
</dbReference>
<dbReference type="CDD" id="cd00086">
    <property type="entry name" value="homeodomain"/>
    <property type="match status" value="1"/>
</dbReference>
<dbReference type="InterPro" id="IPR017970">
    <property type="entry name" value="Homeobox_CS"/>
</dbReference>
<comment type="similarity">
    <text evidence="7 10">Belongs to the HD-ZIP homeobox family. Class I subfamily.</text>
</comment>
<feature type="DNA-binding region" description="Homeobox" evidence="8">
    <location>
        <begin position="284"/>
        <end position="334"/>
    </location>
</feature>
<evidence type="ECO:0000256" key="9">
    <source>
        <dbReference type="RuleBase" id="RU000682"/>
    </source>
</evidence>
<dbReference type="GO" id="GO:0000981">
    <property type="term" value="F:DNA-binding transcription factor activity, RNA polymerase II-specific"/>
    <property type="evidence" value="ECO:0007669"/>
    <property type="project" value="UniProtKB-UniRule"/>
</dbReference>
<dbReference type="InterPro" id="IPR001356">
    <property type="entry name" value="HD"/>
</dbReference>
<feature type="region of interest" description="Disordered" evidence="12">
    <location>
        <begin position="119"/>
        <end position="186"/>
    </location>
</feature>
<dbReference type="PANTHER" id="PTHR24326">
    <property type="entry name" value="HOMEOBOX-LEUCINE ZIPPER PROTEIN"/>
    <property type="match status" value="1"/>
</dbReference>
<comment type="subcellular location">
    <subcellularLocation>
        <location evidence="1 8 9">Nucleus</location>
    </subcellularLocation>
</comment>
<feature type="coiled-coil region" evidence="11">
    <location>
        <begin position="339"/>
        <end position="373"/>
    </location>
</feature>
<evidence type="ECO:0000256" key="4">
    <source>
        <dbReference type="ARBA" id="ARBA00023155"/>
    </source>
</evidence>
<evidence type="ECO:0000256" key="12">
    <source>
        <dbReference type="SAM" id="MobiDB-lite"/>
    </source>
</evidence>
<evidence type="ECO:0000256" key="8">
    <source>
        <dbReference type="PROSITE-ProRule" id="PRU00108"/>
    </source>
</evidence>
<reference evidence="14" key="1">
    <citation type="submission" date="2019-10" db="EMBL/GenBank/DDBJ databases">
        <authorList>
            <person name="Zhang R."/>
            <person name="Pan Y."/>
            <person name="Wang J."/>
            <person name="Ma R."/>
            <person name="Yu S."/>
        </authorList>
    </citation>
    <scope>NUCLEOTIDE SEQUENCE</scope>
    <source>
        <strain evidence="14">LA-IB0</strain>
        <tissue evidence="14">Leaf</tissue>
    </source>
</reference>
<keyword evidence="6 8" id="KW-0539">Nucleus</keyword>
<evidence type="ECO:0000259" key="13">
    <source>
        <dbReference type="PROSITE" id="PS50071"/>
    </source>
</evidence>
<dbReference type="InterPro" id="IPR045224">
    <property type="entry name" value="HDZip_class_I_plant"/>
</dbReference>
<evidence type="ECO:0000256" key="11">
    <source>
        <dbReference type="SAM" id="Coils"/>
    </source>
</evidence>
<dbReference type="EMBL" id="WHWC01000003">
    <property type="protein sequence ID" value="KAG8386358.1"/>
    <property type="molecule type" value="Genomic_DNA"/>
</dbReference>
<evidence type="ECO:0000313" key="15">
    <source>
        <dbReference type="Proteomes" id="UP000826271"/>
    </source>
</evidence>